<evidence type="ECO:0000256" key="1">
    <source>
        <dbReference type="SAM" id="MobiDB-lite"/>
    </source>
</evidence>
<feature type="region of interest" description="Disordered" evidence="1">
    <location>
        <begin position="1"/>
        <end position="22"/>
    </location>
</feature>
<dbReference type="AlphaFoldDB" id="A0A834NYA5"/>
<proteinExistence type="predicted"/>
<evidence type="ECO:0000313" key="3">
    <source>
        <dbReference type="Proteomes" id="UP000600918"/>
    </source>
</evidence>
<accession>A0A834NYA5</accession>
<organism evidence="2 3">
    <name type="scientific">Vespula pensylvanica</name>
    <name type="common">Western yellow jacket</name>
    <name type="synonym">Wasp</name>
    <dbReference type="NCBI Taxonomy" id="30213"/>
    <lineage>
        <taxon>Eukaryota</taxon>
        <taxon>Metazoa</taxon>
        <taxon>Ecdysozoa</taxon>
        <taxon>Arthropoda</taxon>
        <taxon>Hexapoda</taxon>
        <taxon>Insecta</taxon>
        <taxon>Pterygota</taxon>
        <taxon>Neoptera</taxon>
        <taxon>Endopterygota</taxon>
        <taxon>Hymenoptera</taxon>
        <taxon>Apocrita</taxon>
        <taxon>Aculeata</taxon>
        <taxon>Vespoidea</taxon>
        <taxon>Vespidae</taxon>
        <taxon>Vespinae</taxon>
        <taxon>Vespula</taxon>
    </lineage>
</organism>
<name>A0A834NYA5_VESPE</name>
<dbReference type="EMBL" id="JACSDY010000008">
    <property type="protein sequence ID" value="KAF7421437.1"/>
    <property type="molecule type" value="Genomic_DNA"/>
</dbReference>
<feature type="compositionally biased region" description="Polar residues" evidence="1">
    <location>
        <begin position="1"/>
        <end position="18"/>
    </location>
</feature>
<sequence length="148" mass="17037">MNSHQCQVEAFPSSSDESTCTEKQEFYTRPVLRSDAKNVTLLLPLTLQPEENYTRTSDLYRNSLNHSKNEKTSNNVTLHNLTIFECPALRSFQALKGKWAGKEKAFPRVTCNELEENREDSSFPSEFQRLAYIAQCRLHILEGDAFML</sequence>
<comment type="caution">
    <text evidence="2">The sequence shown here is derived from an EMBL/GenBank/DDBJ whole genome shotgun (WGS) entry which is preliminary data.</text>
</comment>
<evidence type="ECO:0000313" key="2">
    <source>
        <dbReference type="EMBL" id="KAF7421437.1"/>
    </source>
</evidence>
<reference evidence="2" key="1">
    <citation type="journal article" date="2020" name="G3 (Bethesda)">
        <title>High-Quality Assemblies for Three Invasive Social Wasps from the &lt;i&gt;Vespula&lt;/i&gt; Genus.</title>
        <authorList>
            <person name="Harrop T.W.R."/>
            <person name="Guhlin J."/>
            <person name="McLaughlin G.M."/>
            <person name="Permina E."/>
            <person name="Stockwell P."/>
            <person name="Gilligan J."/>
            <person name="Le Lec M.F."/>
            <person name="Gruber M.A.M."/>
            <person name="Quinn O."/>
            <person name="Lovegrove M."/>
            <person name="Duncan E.J."/>
            <person name="Remnant E.J."/>
            <person name="Van Eeckhoven J."/>
            <person name="Graham B."/>
            <person name="Knapp R.A."/>
            <person name="Langford K.W."/>
            <person name="Kronenberg Z."/>
            <person name="Press M.O."/>
            <person name="Eacker S.M."/>
            <person name="Wilson-Rankin E.E."/>
            <person name="Purcell J."/>
            <person name="Lester P.J."/>
            <person name="Dearden P.K."/>
        </authorList>
    </citation>
    <scope>NUCLEOTIDE SEQUENCE</scope>
    <source>
        <strain evidence="2">Volc-1</strain>
    </source>
</reference>
<dbReference type="Proteomes" id="UP000600918">
    <property type="component" value="Unassembled WGS sequence"/>
</dbReference>
<gene>
    <name evidence="2" type="ORF">H0235_009273</name>
</gene>
<keyword evidence="3" id="KW-1185">Reference proteome</keyword>
<protein>
    <submittedName>
        <fullName evidence="2">Uncharacterized protein</fullName>
    </submittedName>
</protein>